<evidence type="ECO:0000256" key="6">
    <source>
        <dbReference type="ARBA" id="ARBA00024937"/>
    </source>
</evidence>
<organism evidence="8 9">
    <name type="scientific">Latilactobacillus fuchuensis DSM 14340 = JCM 11249</name>
    <dbReference type="NCBI Taxonomy" id="1423747"/>
    <lineage>
        <taxon>Bacteria</taxon>
        <taxon>Bacillati</taxon>
        <taxon>Bacillota</taxon>
        <taxon>Bacilli</taxon>
        <taxon>Lactobacillales</taxon>
        <taxon>Lactobacillaceae</taxon>
        <taxon>Latilactobacillus</taxon>
    </lineage>
</organism>
<feature type="domain" description="HTH deoR-type" evidence="7">
    <location>
        <begin position="16"/>
        <end position="71"/>
    </location>
</feature>
<evidence type="ECO:0000256" key="4">
    <source>
        <dbReference type="ARBA" id="ARBA00023125"/>
    </source>
</evidence>
<dbReference type="Pfam" id="PF00455">
    <property type="entry name" value="DeoRC"/>
    <property type="match status" value="1"/>
</dbReference>
<keyword evidence="5" id="KW-0804">Transcription</keyword>
<dbReference type="InterPro" id="IPR036390">
    <property type="entry name" value="WH_DNA-bd_sf"/>
</dbReference>
<gene>
    <name evidence="8" type="ORF">FC69_GL000395</name>
</gene>
<dbReference type="STRING" id="1423747.FC69_GL000395"/>
<evidence type="ECO:0000256" key="2">
    <source>
        <dbReference type="ARBA" id="ARBA00022491"/>
    </source>
</evidence>
<evidence type="ECO:0000256" key="5">
    <source>
        <dbReference type="ARBA" id="ARBA00023163"/>
    </source>
</evidence>
<dbReference type="InterPro" id="IPR018356">
    <property type="entry name" value="Tscrpt_reg_HTH_DeoR_CS"/>
</dbReference>
<dbReference type="SUPFAM" id="SSF100950">
    <property type="entry name" value="NagB/RpiA/CoA transferase-like"/>
    <property type="match status" value="1"/>
</dbReference>
<dbReference type="InterPro" id="IPR036388">
    <property type="entry name" value="WH-like_DNA-bd_sf"/>
</dbReference>
<dbReference type="InterPro" id="IPR014036">
    <property type="entry name" value="DeoR-like_C"/>
</dbReference>
<dbReference type="AlphaFoldDB" id="A0A0R1RMX1"/>
<dbReference type="SMART" id="SM00420">
    <property type="entry name" value="HTH_DEOR"/>
    <property type="match status" value="1"/>
</dbReference>
<dbReference type="Proteomes" id="UP000051264">
    <property type="component" value="Unassembled WGS sequence"/>
</dbReference>
<dbReference type="PROSITE" id="PS51000">
    <property type="entry name" value="HTH_DEOR_2"/>
    <property type="match status" value="1"/>
</dbReference>
<evidence type="ECO:0000256" key="1">
    <source>
        <dbReference type="ARBA" id="ARBA00021390"/>
    </source>
</evidence>
<protein>
    <recommendedName>
        <fullName evidence="1">Lactose phosphotransferase system repressor</fullName>
    </recommendedName>
</protein>
<keyword evidence="2" id="KW-0678">Repressor</keyword>
<accession>A0A0R1RMX1</accession>
<dbReference type="PROSITE" id="PS00894">
    <property type="entry name" value="HTH_DEOR_1"/>
    <property type="match status" value="1"/>
</dbReference>
<dbReference type="PATRIC" id="fig|1423747.3.peg.403"/>
<comment type="function">
    <text evidence="6">Repressor of the lactose catabolism operon. Galactose-6-phosphate is the inducer.</text>
</comment>
<evidence type="ECO:0000256" key="3">
    <source>
        <dbReference type="ARBA" id="ARBA00023015"/>
    </source>
</evidence>
<dbReference type="PANTHER" id="PTHR30363:SF4">
    <property type="entry name" value="GLYCEROL-3-PHOSPHATE REGULON REPRESSOR"/>
    <property type="match status" value="1"/>
</dbReference>
<proteinExistence type="predicted"/>
<dbReference type="InterPro" id="IPR050313">
    <property type="entry name" value="Carb_Metab_HTH_regulators"/>
</dbReference>
<comment type="caution">
    <text evidence="8">The sequence shown here is derived from an EMBL/GenBank/DDBJ whole genome shotgun (WGS) entry which is preliminary data.</text>
</comment>
<dbReference type="eggNOG" id="COG1349">
    <property type="taxonomic scope" value="Bacteria"/>
</dbReference>
<dbReference type="Pfam" id="PF08220">
    <property type="entry name" value="HTH_DeoR"/>
    <property type="match status" value="1"/>
</dbReference>
<evidence type="ECO:0000313" key="8">
    <source>
        <dbReference type="EMBL" id="KRL58525.1"/>
    </source>
</evidence>
<keyword evidence="3" id="KW-0805">Transcription regulation</keyword>
<keyword evidence="4" id="KW-0238">DNA-binding</keyword>
<evidence type="ECO:0000259" key="7">
    <source>
        <dbReference type="PROSITE" id="PS51000"/>
    </source>
</evidence>
<dbReference type="PRINTS" id="PR00037">
    <property type="entry name" value="HTHLACR"/>
</dbReference>
<evidence type="ECO:0000313" key="9">
    <source>
        <dbReference type="Proteomes" id="UP000051264"/>
    </source>
</evidence>
<name>A0A0R1RMX1_9LACO</name>
<dbReference type="GO" id="GO:0003677">
    <property type="term" value="F:DNA binding"/>
    <property type="evidence" value="ECO:0007669"/>
    <property type="project" value="UniProtKB-KW"/>
</dbReference>
<dbReference type="SUPFAM" id="SSF46785">
    <property type="entry name" value="Winged helix' DNA-binding domain"/>
    <property type="match status" value="1"/>
</dbReference>
<dbReference type="GO" id="GO:0003700">
    <property type="term" value="F:DNA-binding transcription factor activity"/>
    <property type="evidence" value="ECO:0007669"/>
    <property type="project" value="InterPro"/>
</dbReference>
<dbReference type="Gene3D" id="3.40.50.1360">
    <property type="match status" value="1"/>
</dbReference>
<dbReference type="Gene3D" id="1.10.10.10">
    <property type="entry name" value="Winged helix-like DNA-binding domain superfamily/Winged helix DNA-binding domain"/>
    <property type="match status" value="1"/>
</dbReference>
<dbReference type="PANTHER" id="PTHR30363">
    <property type="entry name" value="HTH-TYPE TRANSCRIPTIONAL REGULATOR SRLR-RELATED"/>
    <property type="match status" value="1"/>
</dbReference>
<reference evidence="8 9" key="1">
    <citation type="journal article" date="2015" name="Genome Announc.">
        <title>Expanding the biotechnology potential of lactobacilli through comparative genomics of 213 strains and associated genera.</title>
        <authorList>
            <person name="Sun Z."/>
            <person name="Harris H.M."/>
            <person name="McCann A."/>
            <person name="Guo C."/>
            <person name="Argimon S."/>
            <person name="Zhang W."/>
            <person name="Yang X."/>
            <person name="Jeffery I.B."/>
            <person name="Cooney J.C."/>
            <person name="Kagawa T.F."/>
            <person name="Liu W."/>
            <person name="Song Y."/>
            <person name="Salvetti E."/>
            <person name="Wrobel A."/>
            <person name="Rasinkangas P."/>
            <person name="Parkhill J."/>
            <person name="Rea M.C."/>
            <person name="O'Sullivan O."/>
            <person name="Ritari J."/>
            <person name="Douillard F.P."/>
            <person name="Paul Ross R."/>
            <person name="Yang R."/>
            <person name="Briner A.E."/>
            <person name="Felis G.E."/>
            <person name="de Vos W.M."/>
            <person name="Barrangou R."/>
            <person name="Klaenhammer T.R."/>
            <person name="Caufield P.W."/>
            <person name="Cui Y."/>
            <person name="Zhang H."/>
            <person name="O'Toole P.W."/>
        </authorList>
    </citation>
    <scope>NUCLEOTIDE SEQUENCE [LARGE SCALE GENOMIC DNA]</scope>
    <source>
        <strain evidence="8 9">DSM 14340</strain>
    </source>
</reference>
<dbReference type="SMART" id="SM01134">
    <property type="entry name" value="DeoRC"/>
    <property type="match status" value="1"/>
</dbReference>
<dbReference type="InterPro" id="IPR001034">
    <property type="entry name" value="DeoR_HTH"/>
</dbReference>
<dbReference type="EMBL" id="AZEX01000070">
    <property type="protein sequence ID" value="KRL58525.1"/>
    <property type="molecule type" value="Genomic_DNA"/>
</dbReference>
<dbReference type="InterPro" id="IPR037171">
    <property type="entry name" value="NagB/RpiA_transferase-like"/>
</dbReference>
<sequence>MFETNINEQRGDWMLKRERLVAILEMVNTAGLVTTTELIDALQVSDMTIRRDLDELNNSGKLIRIHGGAQSIKGSTLYEPSHIEKREMHIDEKRAIAKLGAQFVAEEETVFIGSGTTLELLAQSIQVNQLRVVTNSLPVFESIQTRNANWELVLIGGTYRNRSGAFIGNLANSTLESLKFDKAFIGVNGIHNEAVMNASAEEGRTQGIALNNAQQKIILADSSKLNRDDFYQFYNLYDIDVLVTDQSITNEELEQYGQFTKLVK</sequence>